<dbReference type="InterPro" id="IPR001322">
    <property type="entry name" value="Lamin_tail_dom"/>
</dbReference>
<dbReference type="AlphaFoldDB" id="A0A1G2EYR9"/>
<feature type="transmembrane region" description="Helical" evidence="2">
    <location>
        <begin position="430"/>
        <end position="451"/>
    </location>
</feature>
<dbReference type="InterPro" id="IPR035986">
    <property type="entry name" value="PKD_dom_sf"/>
</dbReference>
<feature type="domain" description="LTD" evidence="5">
    <location>
        <begin position="253"/>
        <end position="351"/>
    </location>
</feature>
<evidence type="ECO:0000259" key="5">
    <source>
        <dbReference type="PROSITE" id="PS51841"/>
    </source>
</evidence>
<dbReference type="PROSITE" id="PS50093">
    <property type="entry name" value="PKD"/>
    <property type="match status" value="1"/>
</dbReference>
<evidence type="ECO:0000256" key="2">
    <source>
        <dbReference type="SAM" id="Phobius"/>
    </source>
</evidence>
<feature type="region of interest" description="Disordered" evidence="1">
    <location>
        <begin position="145"/>
        <end position="169"/>
    </location>
</feature>
<dbReference type="InterPro" id="IPR036415">
    <property type="entry name" value="Lamin_tail_dom_sf"/>
</dbReference>
<evidence type="ECO:0000313" key="6">
    <source>
        <dbReference type="EMBL" id="OGZ30964.1"/>
    </source>
</evidence>
<protein>
    <recommendedName>
        <fullName evidence="8">PKD domain-containing protein</fullName>
    </recommendedName>
</protein>
<feature type="region of interest" description="Disordered" evidence="1">
    <location>
        <begin position="386"/>
        <end position="409"/>
    </location>
</feature>
<feature type="domain" description="PKD" evidence="4">
    <location>
        <begin position="204"/>
        <end position="247"/>
    </location>
</feature>
<gene>
    <name evidence="6" type="ORF">A2931_02535</name>
</gene>
<keyword evidence="3" id="KW-0732">Signal</keyword>
<feature type="chain" id="PRO_5009582794" description="PKD domain-containing protein" evidence="3">
    <location>
        <begin position="22"/>
        <end position="457"/>
    </location>
</feature>
<reference evidence="6 7" key="1">
    <citation type="journal article" date="2016" name="Nat. Commun.">
        <title>Thousands of microbial genomes shed light on interconnected biogeochemical processes in an aquifer system.</title>
        <authorList>
            <person name="Anantharaman K."/>
            <person name="Brown C.T."/>
            <person name="Hug L.A."/>
            <person name="Sharon I."/>
            <person name="Castelle C.J."/>
            <person name="Probst A.J."/>
            <person name="Thomas B.C."/>
            <person name="Singh A."/>
            <person name="Wilkins M.J."/>
            <person name="Karaoz U."/>
            <person name="Brodie E.L."/>
            <person name="Williams K.H."/>
            <person name="Hubbard S.S."/>
            <person name="Banfield J.F."/>
        </authorList>
    </citation>
    <scope>NUCLEOTIDE SEQUENCE [LARGE SCALE GENOMIC DNA]</scope>
</reference>
<organism evidence="6 7">
    <name type="scientific">Candidatus Niyogibacteria bacterium RIFCSPLOWO2_01_FULL_45_48</name>
    <dbReference type="NCBI Taxonomy" id="1801724"/>
    <lineage>
        <taxon>Bacteria</taxon>
        <taxon>Candidatus Niyogiibacteriota</taxon>
    </lineage>
</organism>
<evidence type="ECO:0000313" key="7">
    <source>
        <dbReference type="Proteomes" id="UP000177486"/>
    </source>
</evidence>
<comment type="caution">
    <text evidence="6">The sequence shown here is derived from an EMBL/GenBank/DDBJ whole genome shotgun (WGS) entry which is preliminary data.</text>
</comment>
<proteinExistence type="predicted"/>
<evidence type="ECO:0000259" key="4">
    <source>
        <dbReference type="PROSITE" id="PS50093"/>
    </source>
</evidence>
<dbReference type="SUPFAM" id="SSF74853">
    <property type="entry name" value="Lamin A/C globular tail domain"/>
    <property type="match status" value="1"/>
</dbReference>
<accession>A0A1G2EYR9</accession>
<keyword evidence="2" id="KW-0812">Transmembrane</keyword>
<keyword evidence="2" id="KW-0472">Membrane</keyword>
<feature type="signal peptide" evidence="3">
    <location>
        <begin position="1"/>
        <end position="21"/>
    </location>
</feature>
<evidence type="ECO:0000256" key="3">
    <source>
        <dbReference type="SAM" id="SignalP"/>
    </source>
</evidence>
<feature type="compositionally biased region" description="Low complexity" evidence="1">
    <location>
        <begin position="149"/>
        <end position="165"/>
    </location>
</feature>
<dbReference type="SUPFAM" id="SSF49299">
    <property type="entry name" value="PKD domain"/>
    <property type="match status" value="1"/>
</dbReference>
<name>A0A1G2EYR9_9BACT</name>
<sequence length="457" mass="49180">MKYQIFVLSLFLVFWAGFALAATSQFVFTTEQQTIEPNVVSEKITVQFRNTTGDPVSAGQTSCLQLVSSSPSGEFSSSSDNWNLVNVLTINSNWTSRSFYYLDPTEGAHTMTARVALKPAEEPRSCPSWPVEEWGVDFTAEQGISIGDAPSPSAESQSQSSSDDSGTITPTASAIKAEFGAKILGDDRITIVGAEVNLEAAVLDSSGKPVASDDFLWSFGDGAYARGRFASHAYNYLGKYIIFLNSSVSGVSFGDSITVSVIPNEVKISEVKPNDDGWVEIVNGSDFKIDISHWAVSNGREAFYFPKNTFIDAKTPLVITRDISGIKFFSSGGVFLLYPRGEVANELSYAGALRADESFHNVNGDARIGIESPSNGRFVARISKPAGQSPALTTPGVQKAGEKEERAPESQLAAVTAAGDLAEKNFWNSAWMWFAGALILGILSAVGYFVVKKKSSF</sequence>
<dbReference type="PROSITE" id="PS51841">
    <property type="entry name" value="LTD"/>
    <property type="match status" value="1"/>
</dbReference>
<keyword evidence="2" id="KW-1133">Transmembrane helix</keyword>
<dbReference type="InterPro" id="IPR000601">
    <property type="entry name" value="PKD_dom"/>
</dbReference>
<dbReference type="Gene3D" id="2.60.40.1260">
    <property type="entry name" value="Lamin Tail domain"/>
    <property type="match status" value="1"/>
</dbReference>
<dbReference type="Proteomes" id="UP000177486">
    <property type="component" value="Unassembled WGS sequence"/>
</dbReference>
<dbReference type="EMBL" id="MHMQ01000010">
    <property type="protein sequence ID" value="OGZ30964.1"/>
    <property type="molecule type" value="Genomic_DNA"/>
</dbReference>
<evidence type="ECO:0000256" key="1">
    <source>
        <dbReference type="SAM" id="MobiDB-lite"/>
    </source>
</evidence>
<evidence type="ECO:0008006" key="8">
    <source>
        <dbReference type="Google" id="ProtNLM"/>
    </source>
</evidence>